<comment type="caution">
    <text evidence="1">The sequence shown here is derived from an EMBL/GenBank/DDBJ whole genome shotgun (WGS) entry which is preliminary data.</text>
</comment>
<name>A0A7V0I9S7_DESA2</name>
<protein>
    <submittedName>
        <fullName evidence="1">Molybdenum ABC transporter substrate-binding protein</fullName>
    </submittedName>
</protein>
<sequence>MEKFPIIPTNRSDDIHNLEYLTKADLILFMAGNQFMVME</sequence>
<reference evidence="1" key="1">
    <citation type="journal article" date="2020" name="mSystems">
        <title>Genome- and Community-Level Interaction Insights into Carbon Utilization and Element Cycling Functions of Hydrothermarchaeota in Hydrothermal Sediment.</title>
        <authorList>
            <person name="Zhou Z."/>
            <person name="Liu Y."/>
            <person name="Xu W."/>
            <person name="Pan J."/>
            <person name="Luo Z.H."/>
            <person name="Li M."/>
        </authorList>
    </citation>
    <scope>NUCLEOTIDE SEQUENCE [LARGE SCALE GENOMIC DNA]</scope>
    <source>
        <strain evidence="1">HyVt-113</strain>
    </source>
</reference>
<gene>
    <name evidence="1" type="ORF">ENF30_00810</name>
</gene>
<dbReference type="Proteomes" id="UP000885706">
    <property type="component" value="Unassembled WGS sequence"/>
</dbReference>
<dbReference type="EMBL" id="DQWQ01000039">
    <property type="protein sequence ID" value="HDD35319.1"/>
    <property type="molecule type" value="Genomic_DNA"/>
</dbReference>
<organism evidence="1">
    <name type="scientific">Desulfofervidus auxilii</name>
    <dbReference type="NCBI Taxonomy" id="1621989"/>
    <lineage>
        <taxon>Bacteria</taxon>
        <taxon>Pseudomonadati</taxon>
        <taxon>Thermodesulfobacteriota</taxon>
        <taxon>Candidatus Desulfofervidia</taxon>
        <taxon>Candidatus Desulfofervidales</taxon>
        <taxon>Candidatus Desulfofervidaceae</taxon>
        <taxon>Candidatus Desulfofervidus</taxon>
    </lineage>
</organism>
<accession>A0A7V0I9S7</accession>
<dbReference type="AlphaFoldDB" id="A0A7V0I9S7"/>
<proteinExistence type="predicted"/>
<feature type="non-terminal residue" evidence="1">
    <location>
        <position position="39"/>
    </location>
</feature>
<evidence type="ECO:0000313" key="1">
    <source>
        <dbReference type="EMBL" id="HDD35319.1"/>
    </source>
</evidence>